<evidence type="ECO:0000256" key="4">
    <source>
        <dbReference type="ARBA" id="ARBA00023065"/>
    </source>
</evidence>
<dbReference type="Pfam" id="PF03224">
    <property type="entry name" value="V-ATPase_H_N"/>
    <property type="match status" value="1"/>
</dbReference>
<protein>
    <recommendedName>
        <fullName evidence="5">V-type proton ATPase subunit H</fullName>
    </recommendedName>
</protein>
<gene>
    <name evidence="7" type="ORF">Cboi02_000054100</name>
</gene>
<feature type="domain" description="ATPase V1 complex subunit H C-terminal" evidence="6">
    <location>
        <begin position="335"/>
        <end position="453"/>
    </location>
</feature>
<comment type="function">
    <text evidence="5">Subunit of the V1 complex of vacuolar(H+)-ATPase (V-ATPase), a multisubunit enzyme composed of a peripheral complex (V1) that hydrolyzes ATP and a membrane integral complex (V0) that translocates protons. V-ATPase is responsible for acidifying and maintaining the pH of intracellular compartments.</text>
</comment>
<evidence type="ECO:0000256" key="1">
    <source>
        <dbReference type="ARBA" id="ARBA00008613"/>
    </source>
</evidence>
<proteinExistence type="inferred from homology"/>
<comment type="subunit">
    <text evidence="5">V-ATPase is a heteromultimeric enzyme made up of two complexes: the ATP-hydrolytic V1 complex and the proton translocation V0 complex.</text>
</comment>
<dbReference type="InterPro" id="IPR004908">
    <property type="entry name" value="ATPase_V1-cplx_hsu"/>
</dbReference>
<evidence type="ECO:0000259" key="6">
    <source>
        <dbReference type="Pfam" id="PF11698"/>
    </source>
</evidence>
<sequence>MTVEQETFTIDGSVMNDIRNGMRSRVLALDAYLRSDLLTQDEASALKVLSDKKQIDHTNKVVLASPELYATKFITLLARKPKDDIVTYVLVIIIDVILQDKSFANSILQLSKIDSTLPYTPLVELLSSEDESIILSSIYVLSLLFLNDPASINGNSSSTEDNLVKLFDVLCNKLLKSTSQPLNYLSIQFIKELLTIKTYRLIFWKNHLKLSPNLFKTFMERKGELQMRYYSTFSVWLLTFSKQTSKDISDHYPELIGALYVSAKDSVKEKIVRLSISSLLNILNVENNEKIVKQSLLVNGLDISKNLLERKWADEELKLDLETLVNLLTDAVSTLTTFDEFENELKLKKFTWSPSHKSEEFWIENIDKFKENNWKLLKELVSLITFESSSEEQMYLNQAIICHDIYQIIKNEPDVVKVLDKSGAKPKIMSLLNSPNSNVKFEALKTTQKLLAYSI</sequence>
<dbReference type="GO" id="GO:0000329">
    <property type="term" value="C:fungal-type vacuole membrane"/>
    <property type="evidence" value="ECO:0007669"/>
    <property type="project" value="TreeGrafter"/>
</dbReference>
<dbReference type="Proteomes" id="UP001165120">
    <property type="component" value="Unassembled WGS sequence"/>
</dbReference>
<comment type="similarity">
    <text evidence="1 5">Belongs to the V-ATPase H subunit family.</text>
</comment>
<dbReference type="InterPro" id="IPR038497">
    <property type="entry name" value="ATPase_V1-cplx_hsu_C_sf"/>
</dbReference>
<dbReference type="Gene3D" id="1.25.40.150">
    <property type="entry name" value="V-type ATPase, subunit H, C-terminal domain"/>
    <property type="match status" value="1"/>
</dbReference>
<keyword evidence="8" id="KW-1185">Reference proteome</keyword>
<evidence type="ECO:0000256" key="3">
    <source>
        <dbReference type="ARBA" id="ARBA00022781"/>
    </source>
</evidence>
<organism evidence="7 8">
    <name type="scientific">Candida boidinii</name>
    <name type="common">Yeast</name>
    <dbReference type="NCBI Taxonomy" id="5477"/>
    <lineage>
        <taxon>Eukaryota</taxon>
        <taxon>Fungi</taxon>
        <taxon>Dikarya</taxon>
        <taxon>Ascomycota</taxon>
        <taxon>Saccharomycotina</taxon>
        <taxon>Pichiomycetes</taxon>
        <taxon>Pichiales</taxon>
        <taxon>Pichiaceae</taxon>
        <taxon>Ogataea</taxon>
        <taxon>Ogataea/Candida clade</taxon>
    </lineage>
</organism>
<accession>A0A9W6SUA4</accession>
<comment type="caution">
    <text evidence="7">The sequence shown here is derived from an EMBL/GenBank/DDBJ whole genome shotgun (WGS) entry which is preliminary data.</text>
</comment>
<dbReference type="GO" id="GO:0046961">
    <property type="term" value="F:proton-transporting ATPase activity, rotational mechanism"/>
    <property type="evidence" value="ECO:0007669"/>
    <property type="project" value="UniProtKB-UniRule"/>
</dbReference>
<dbReference type="InterPro" id="IPR011989">
    <property type="entry name" value="ARM-like"/>
</dbReference>
<dbReference type="PANTHER" id="PTHR10698">
    <property type="entry name" value="V-TYPE PROTON ATPASE SUBUNIT H"/>
    <property type="match status" value="1"/>
</dbReference>
<dbReference type="SUPFAM" id="SSF48371">
    <property type="entry name" value="ARM repeat"/>
    <property type="match status" value="1"/>
</dbReference>
<keyword evidence="2 5" id="KW-0813">Transport</keyword>
<evidence type="ECO:0000313" key="7">
    <source>
        <dbReference type="EMBL" id="GME67110.1"/>
    </source>
</evidence>
<dbReference type="AlphaFoldDB" id="A0A9W6SUA4"/>
<evidence type="ECO:0000313" key="8">
    <source>
        <dbReference type="Proteomes" id="UP001165120"/>
    </source>
</evidence>
<evidence type="ECO:0000256" key="5">
    <source>
        <dbReference type="PIRNR" id="PIRNR032184"/>
    </source>
</evidence>
<evidence type="ECO:0000256" key="2">
    <source>
        <dbReference type="ARBA" id="ARBA00022448"/>
    </source>
</evidence>
<name>A0A9W6SUA4_CANBO</name>
<dbReference type="PANTHER" id="PTHR10698:SF0">
    <property type="entry name" value="V-TYPE PROTON ATPASE SUBUNIT H"/>
    <property type="match status" value="1"/>
</dbReference>
<keyword evidence="4 5" id="KW-0406">Ion transport</keyword>
<dbReference type="GO" id="GO:0000221">
    <property type="term" value="C:vacuolar proton-transporting V-type ATPase, V1 domain"/>
    <property type="evidence" value="ECO:0007669"/>
    <property type="project" value="UniProtKB-UniRule"/>
</dbReference>
<dbReference type="Gene3D" id="1.25.10.10">
    <property type="entry name" value="Leucine-rich Repeat Variant"/>
    <property type="match status" value="1"/>
</dbReference>
<reference evidence="7" key="1">
    <citation type="submission" date="2023-04" db="EMBL/GenBank/DDBJ databases">
        <title>Candida boidinii NBRC 10035.</title>
        <authorList>
            <person name="Ichikawa N."/>
            <person name="Sato H."/>
            <person name="Tonouchi N."/>
        </authorList>
    </citation>
    <scope>NUCLEOTIDE SEQUENCE</scope>
    <source>
        <strain evidence="7">NBRC 10035</strain>
    </source>
</reference>
<dbReference type="InterPro" id="IPR016024">
    <property type="entry name" value="ARM-type_fold"/>
</dbReference>
<dbReference type="PIRSF" id="PIRSF032184">
    <property type="entry name" value="ATPase_V1_H"/>
    <property type="match status" value="1"/>
</dbReference>
<dbReference type="InterPro" id="IPR011987">
    <property type="entry name" value="ATPase_V1-cplx_hsu_C"/>
</dbReference>
<dbReference type="Pfam" id="PF11698">
    <property type="entry name" value="V-ATPase_H_C"/>
    <property type="match status" value="1"/>
</dbReference>
<keyword evidence="3 5" id="KW-0375">Hydrogen ion transport</keyword>
<dbReference type="EMBL" id="BSXN01000101">
    <property type="protein sequence ID" value="GME67110.1"/>
    <property type="molecule type" value="Genomic_DNA"/>
</dbReference>